<organism evidence="2 3">
    <name type="scientific">Aquatica leii</name>
    <dbReference type="NCBI Taxonomy" id="1421715"/>
    <lineage>
        <taxon>Eukaryota</taxon>
        <taxon>Metazoa</taxon>
        <taxon>Ecdysozoa</taxon>
        <taxon>Arthropoda</taxon>
        <taxon>Hexapoda</taxon>
        <taxon>Insecta</taxon>
        <taxon>Pterygota</taxon>
        <taxon>Neoptera</taxon>
        <taxon>Endopterygota</taxon>
        <taxon>Coleoptera</taxon>
        <taxon>Polyphaga</taxon>
        <taxon>Elateriformia</taxon>
        <taxon>Elateroidea</taxon>
        <taxon>Lampyridae</taxon>
        <taxon>Luciolinae</taxon>
        <taxon>Aquatica</taxon>
    </lineage>
</organism>
<gene>
    <name evidence="2" type="ORF">RN001_001620</name>
</gene>
<dbReference type="Proteomes" id="UP001353858">
    <property type="component" value="Unassembled WGS sequence"/>
</dbReference>
<dbReference type="AlphaFoldDB" id="A0AAN7Q4B8"/>
<protein>
    <submittedName>
        <fullName evidence="2">Uncharacterized protein</fullName>
    </submittedName>
</protein>
<name>A0AAN7Q4B8_9COLE</name>
<evidence type="ECO:0000313" key="2">
    <source>
        <dbReference type="EMBL" id="KAK4885349.1"/>
    </source>
</evidence>
<sequence length="190" mass="20950">MEVQLSDNLKIAEAESISRIAQKHTDIILSELKDANCEHILPVSTDVESCTLKENVSPQSSSIILDSASDKSDSLFAWAKTDSKTNKDVSLSNSFQDYKISGSEYAPSDSSSSSSESSVDSNADIEKEFSTNVLSYLRNSKVATRAKKNLNILQHGQTDTSVLSDVSNNIEIYNHSLTSQVRLHYNYIFT</sequence>
<evidence type="ECO:0000313" key="3">
    <source>
        <dbReference type="Proteomes" id="UP001353858"/>
    </source>
</evidence>
<evidence type="ECO:0000256" key="1">
    <source>
        <dbReference type="SAM" id="MobiDB-lite"/>
    </source>
</evidence>
<comment type="caution">
    <text evidence="2">The sequence shown here is derived from an EMBL/GenBank/DDBJ whole genome shotgun (WGS) entry which is preliminary data.</text>
</comment>
<keyword evidence="3" id="KW-1185">Reference proteome</keyword>
<proteinExistence type="predicted"/>
<accession>A0AAN7Q4B8</accession>
<reference evidence="3" key="1">
    <citation type="submission" date="2023-01" db="EMBL/GenBank/DDBJ databases">
        <title>Key to firefly adult light organ development and bioluminescence: homeobox transcription factors regulate luciferase expression and transportation to peroxisome.</title>
        <authorList>
            <person name="Fu X."/>
        </authorList>
    </citation>
    <scope>NUCLEOTIDE SEQUENCE [LARGE SCALE GENOMIC DNA]</scope>
</reference>
<feature type="region of interest" description="Disordered" evidence="1">
    <location>
        <begin position="103"/>
        <end position="122"/>
    </location>
</feature>
<feature type="compositionally biased region" description="Low complexity" evidence="1">
    <location>
        <begin position="103"/>
        <end position="121"/>
    </location>
</feature>
<dbReference type="EMBL" id="JARPUR010000001">
    <property type="protein sequence ID" value="KAK4885349.1"/>
    <property type="molecule type" value="Genomic_DNA"/>
</dbReference>